<dbReference type="CDD" id="cd00609">
    <property type="entry name" value="AAT_like"/>
    <property type="match status" value="1"/>
</dbReference>
<accession>A0A1G5MCB5</accession>
<dbReference type="Proteomes" id="UP000199347">
    <property type="component" value="Unassembled WGS sequence"/>
</dbReference>
<name>A0A1G5MCB5_AFIMA</name>
<dbReference type="GO" id="GO:0030170">
    <property type="term" value="F:pyridoxal phosphate binding"/>
    <property type="evidence" value="ECO:0007669"/>
    <property type="project" value="InterPro"/>
</dbReference>
<evidence type="ECO:0000256" key="4">
    <source>
        <dbReference type="ARBA" id="ARBA00022576"/>
    </source>
</evidence>
<dbReference type="PANTHER" id="PTHR46383:SF2">
    <property type="entry name" value="AMINOTRANSFERASE"/>
    <property type="match status" value="1"/>
</dbReference>
<dbReference type="PANTHER" id="PTHR46383">
    <property type="entry name" value="ASPARTATE AMINOTRANSFERASE"/>
    <property type="match status" value="1"/>
</dbReference>
<evidence type="ECO:0000259" key="8">
    <source>
        <dbReference type="Pfam" id="PF00155"/>
    </source>
</evidence>
<gene>
    <name evidence="9" type="ORF">SAMN03080610_00459</name>
</gene>
<comment type="cofactor">
    <cofactor evidence="1">
        <name>pyridoxal 5'-phosphate</name>
        <dbReference type="ChEBI" id="CHEBI:597326"/>
    </cofactor>
</comment>
<dbReference type="STRING" id="1120955.SAMN03080610_00459"/>
<keyword evidence="4 9" id="KW-0032">Aminotransferase</keyword>
<dbReference type="AlphaFoldDB" id="A0A1G5MCB5"/>
<protein>
    <recommendedName>
        <fullName evidence="3">aspartate transaminase</fullName>
        <ecNumber evidence="3">2.6.1.1</ecNumber>
    </recommendedName>
</protein>
<dbReference type="InterPro" id="IPR015421">
    <property type="entry name" value="PyrdxlP-dep_Trfase_major"/>
</dbReference>
<evidence type="ECO:0000313" key="9">
    <source>
        <dbReference type="EMBL" id="SCZ22837.1"/>
    </source>
</evidence>
<evidence type="ECO:0000256" key="2">
    <source>
        <dbReference type="ARBA" id="ARBA00007441"/>
    </source>
</evidence>
<reference evidence="9 10" key="1">
    <citation type="submission" date="2016-10" db="EMBL/GenBank/DDBJ databases">
        <authorList>
            <person name="de Groot N.N."/>
        </authorList>
    </citation>
    <scope>NUCLEOTIDE SEQUENCE [LARGE SCALE GENOMIC DNA]</scope>
    <source>
        <strain evidence="9 10">DSM 2698</strain>
    </source>
</reference>
<evidence type="ECO:0000256" key="6">
    <source>
        <dbReference type="ARBA" id="ARBA00022898"/>
    </source>
</evidence>
<dbReference type="InterPro" id="IPR004839">
    <property type="entry name" value="Aminotransferase_I/II_large"/>
</dbReference>
<comment type="similarity">
    <text evidence="2">Belongs to the class-I pyridoxal-phosphate-dependent aminotransferase family.</text>
</comment>
<keyword evidence="6" id="KW-0663">Pyridoxal phosphate</keyword>
<keyword evidence="5 9" id="KW-0808">Transferase</keyword>
<proteinExistence type="inferred from homology"/>
<dbReference type="EC" id="2.6.1.1" evidence="3"/>
<evidence type="ECO:0000256" key="1">
    <source>
        <dbReference type="ARBA" id="ARBA00001933"/>
    </source>
</evidence>
<dbReference type="Gene3D" id="3.40.640.10">
    <property type="entry name" value="Type I PLP-dependent aspartate aminotransferase-like (Major domain)"/>
    <property type="match status" value="1"/>
</dbReference>
<dbReference type="GO" id="GO:0006520">
    <property type="term" value="P:amino acid metabolic process"/>
    <property type="evidence" value="ECO:0007669"/>
    <property type="project" value="InterPro"/>
</dbReference>
<dbReference type="SUPFAM" id="SSF53383">
    <property type="entry name" value="PLP-dependent transferases"/>
    <property type="match status" value="1"/>
</dbReference>
<organism evidence="9 10">
    <name type="scientific">Afifella marina DSM 2698</name>
    <dbReference type="NCBI Taxonomy" id="1120955"/>
    <lineage>
        <taxon>Bacteria</taxon>
        <taxon>Pseudomonadati</taxon>
        <taxon>Pseudomonadota</taxon>
        <taxon>Alphaproteobacteria</taxon>
        <taxon>Hyphomicrobiales</taxon>
        <taxon>Afifellaceae</taxon>
        <taxon>Afifella</taxon>
    </lineage>
</organism>
<sequence>MWRADDAGGRVFPRKPSLRSAVEPFIAMDVLSAAAKLESEGRDIVHMEVGQPGAPAPAGVLEAARLALKDGRLGYTEALGIRALRQRIARHYGETYGIDLDPQRVAVTTGSSAGFMLAFLGAFDAGARIAMAAPGYPAYRNILSVLGLEAVEIPVGPDTHWILTPDHLRRAHRETPLSGLLIASPANPTGTMTPPEELEALIATCNELGIRFISDEIYHGLDFAGRAETALTFSDEAIVINSFSKYYCMTGWRIGWMVLPEYLVRPMECLAQSLYISVPDLSQRAAIAAFDCTQELEEIKAGYARNRALLLERMPKLGFEAIPPADGAFYVYASVARFTNDSTSFARRMLEEAGVAATPGADFDPARGHLTMRFSFAGAEEAMQEGLSRLQRWLA</sequence>
<dbReference type="InterPro" id="IPR050596">
    <property type="entry name" value="AspAT/PAT-like"/>
</dbReference>
<dbReference type="Pfam" id="PF00155">
    <property type="entry name" value="Aminotran_1_2"/>
    <property type="match status" value="1"/>
</dbReference>
<evidence type="ECO:0000256" key="3">
    <source>
        <dbReference type="ARBA" id="ARBA00012753"/>
    </source>
</evidence>
<keyword evidence="10" id="KW-1185">Reference proteome</keyword>
<feature type="domain" description="Aminotransferase class I/classII large" evidence="8">
    <location>
        <begin position="44"/>
        <end position="389"/>
    </location>
</feature>
<dbReference type="InterPro" id="IPR015424">
    <property type="entry name" value="PyrdxlP-dep_Trfase"/>
</dbReference>
<dbReference type="GO" id="GO:0004069">
    <property type="term" value="F:L-aspartate:2-oxoglutarate aminotransferase activity"/>
    <property type="evidence" value="ECO:0007669"/>
    <property type="project" value="UniProtKB-EC"/>
</dbReference>
<dbReference type="EMBL" id="FMVW01000001">
    <property type="protein sequence ID" value="SCZ22837.1"/>
    <property type="molecule type" value="Genomic_DNA"/>
</dbReference>
<evidence type="ECO:0000256" key="7">
    <source>
        <dbReference type="ARBA" id="ARBA00049185"/>
    </source>
</evidence>
<comment type="catalytic activity">
    <reaction evidence="7">
        <text>L-aspartate + 2-oxoglutarate = oxaloacetate + L-glutamate</text>
        <dbReference type="Rhea" id="RHEA:21824"/>
        <dbReference type="ChEBI" id="CHEBI:16452"/>
        <dbReference type="ChEBI" id="CHEBI:16810"/>
        <dbReference type="ChEBI" id="CHEBI:29985"/>
        <dbReference type="ChEBI" id="CHEBI:29991"/>
        <dbReference type="EC" id="2.6.1.1"/>
    </reaction>
</comment>
<dbReference type="RefSeq" id="WP_200170479.1">
    <property type="nucleotide sequence ID" value="NZ_FMVW01000001.1"/>
</dbReference>
<evidence type="ECO:0000256" key="5">
    <source>
        <dbReference type="ARBA" id="ARBA00022679"/>
    </source>
</evidence>
<evidence type="ECO:0000313" key="10">
    <source>
        <dbReference type="Proteomes" id="UP000199347"/>
    </source>
</evidence>